<sequence length="326" mass="35499">MQTTSQPELKTSNLPIHIQGVSKRYGSPKKGRLALDNVDLSIQPGVFGLLGRNGAGKSTLLQILATLLVPTKGRVQIGPYDAVKQREQVRELVGFLPQDQGFYATLTVLETLRYLAALQGLERPDIHIAEVLDAVNLRDRARTRVGALSGGMRRRLGLAQALLGNPPVLIVDEPTAGLDPVEQQRFRTLLARLAAQGNRTILLSTHIIGDVATIASHLAVLDQGKMLFQGTVPALTEIARERCWSWRTTIARIEALRERRELLISSLHPITDDPEASPDQVIARVIGEQPDAEAVPVAPTLEDGYFSLIGVSEADSLNSVSDRKNA</sequence>
<dbReference type="SUPFAM" id="SSF52540">
    <property type="entry name" value="P-loop containing nucleoside triphosphate hydrolases"/>
    <property type="match status" value="1"/>
</dbReference>
<organism evidence="6">
    <name type="scientific">Thermosporothrix sp. COM3</name>
    <dbReference type="NCBI Taxonomy" id="2490863"/>
    <lineage>
        <taxon>Bacteria</taxon>
        <taxon>Bacillati</taxon>
        <taxon>Chloroflexota</taxon>
        <taxon>Ktedonobacteria</taxon>
        <taxon>Ktedonobacterales</taxon>
        <taxon>Thermosporotrichaceae</taxon>
        <taxon>Thermosporothrix</taxon>
    </lineage>
</organism>
<dbReference type="PROSITE" id="PS00211">
    <property type="entry name" value="ABC_TRANSPORTER_1"/>
    <property type="match status" value="1"/>
</dbReference>
<dbReference type="EMBL" id="AP019376">
    <property type="protein sequence ID" value="BBH87697.1"/>
    <property type="molecule type" value="Genomic_DNA"/>
</dbReference>
<dbReference type="Pfam" id="PF00005">
    <property type="entry name" value="ABC_tran"/>
    <property type="match status" value="1"/>
</dbReference>
<evidence type="ECO:0000256" key="4">
    <source>
        <dbReference type="ARBA" id="ARBA00022840"/>
    </source>
</evidence>
<accession>A0A455SGW0</accession>
<dbReference type="InterPro" id="IPR003439">
    <property type="entry name" value="ABC_transporter-like_ATP-bd"/>
</dbReference>
<dbReference type="InterPro" id="IPR003593">
    <property type="entry name" value="AAA+_ATPase"/>
</dbReference>
<dbReference type="PANTHER" id="PTHR43335">
    <property type="entry name" value="ABC TRANSPORTER, ATP-BINDING PROTEIN"/>
    <property type="match status" value="1"/>
</dbReference>
<evidence type="ECO:0000256" key="3">
    <source>
        <dbReference type="ARBA" id="ARBA00022741"/>
    </source>
</evidence>
<feature type="domain" description="ABC transporter" evidence="5">
    <location>
        <begin position="16"/>
        <end position="248"/>
    </location>
</feature>
<comment type="similarity">
    <text evidence="1">Belongs to the ABC transporter superfamily.</text>
</comment>
<reference evidence="6" key="1">
    <citation type="submission" date="2018-12" db="EMBL/GenBank/DDBJ databases">
        <title>Novel natural products biosynthetic potential of the class Ktedonobacteria.</title>
        <authorList>
            <person name="Zheng Y."/>
            <person name="Saitou A."/>
            <person name="Wang C.M."/>
            <person name="Toyoda A."/>
            <person name="Minakuchi Y."/>
            <person name="Sekiguchi Y."/>
            <person name="Ueda K."/>
            <person name="Takano H."/>
            <person name="Sakai Y."/>
            <person name="Yokota A."/>
            <person name="Yabe S."/>
        </authorList>
    </citation>
    <scope>NUCLEOTIDE SEQUENCE</scope>
    <source>
        <strain evidence="6">COM3</strain>
    </source>
</reference>
<dbReference type="PANTHER" id="PTHR43335:SF2">
    <property type="entry name" value="ABC TRANSPORTER, ATP-BINDING PROTEIN"/>
    <property type="match status" value="1"/>
</dbReference>
<dbReference type="Gene3D" id="3.40.50.300">
    <property type="entry name" value="P-loop containing nucleotide triphosphate hydrolases"/>
    <property type="match status" value="1"/>
</dbReference>
<gene>
    <name evidence="6" type="ORF">KTC_24480</name>
</gene>
<evidence type="ECO:0000313" key="6">
    <source>
        <dbReference type="EMBL" id="BBH87697.1"/>
    </source>
</evidence>
<keyword evidence="3" id="KW-0547">Nucleotide-binding</keyword>
<name>A0A455SGW0_9CHLR</name>
<dbReference type="InterPro" id="IPR017871">
    <property type="entry name" value="ABC_transporter-like_CS"/>
</dbReference>
<dbReference type="InterPro" id="IPR027417">
    <property type="entry name" value="P-loop_NTPase"/>
</dbReference>
<dbReference type="GO" id="GO:0005524">
    <property type="term" value="F:ATP binding"/>
    <property type="evidence" value="ECO:0007669"/>
    <property type="project" value="UniProtKB-KW"/>
</dbReference>
<dbReference type="PROSITE" id="PS50893">
    <property type="entry name" value="ABC_TRANSPORTER_2"/>
    <property type="match status" value="1"/>
</dbReference>
<keyword evidence="2" id="KW-0813">Transport</keyword>
<protein>
    <submittedName>
        <fullName evidence="6">ABC transporter ATP-binding protein</fullName>
    </submittedName>
</protein>
<dbReference type="SMART" id="SM00382">
    <property type="entry name" value="AAA"/>
    <property type="match status" value="1"/>
</dbReference>
<proteinExistence type="inferred from homology"/>
<evidence type="ECO:0000256" key="2">
    <source>
        <dbReference type="ARBA" id="ARBA00022448"/>
    </source>
</evidence>
<dbReference type="GO" id="GO:0016887">
    <property type="term" value="F:ATP hydrolysis activity"/>
    <property type="evidence" value="ECO:0007669"/>
    <property type="project" value="InterPro"/>
</dbReference>
<evidence type="ECO:0000256" key="1">
    <source>
        <dbReference type="ARBA" id="ARBA00005417"/>
    </source>
</evidence>
<dbReference type="AlphaFoldDB" id="A0A455SGW0"/>
<evidence type="ECO:0000259" key="5">
    <source>
        <dbReference type="PROSITE" id="PS50893"/>
    </source>
</evidence>
<keyword evidence="4 6" id="KW-0067">ATP-binding</keyword>